<protein>
    <submittedName>
        <fullName evidence="1">Uncharacterized protein</fullName>
    </submittedName>
</protein>
<sequence length="73" mass="7745">VQAPPPQRRDGVSPLDRVGGWLLNPGQVMFTVDSGDAAVERLAVLDAFDGVTWSSTARFVPTGSRVPEGPKPD</sequence>
<dbReference type="Proteomes" id="UP000475532">
    <property type="component" value="Unassembled WGS sequence"/>
</dbReference>
<evidence type="ECO:0000313" key="2">
    <source>
        <dbReference type="Proteomes" id="UP000475532"/>
    </source>
</evidence>
<organism evidence="1 2">
    <name type="scientific">Actinomadura bangladeshensis</name>
    <dbReference type="NCBI Taxonomy" id="453573"/>
    <lineage>
        <taxon>Bacteria</taxon>
        <taxon>Bacillati</taxon>
        <taxon>Actinomycetota</taxon>
        <taxon>Actinomycetes</taxon>
        <taxon>Streptosporangiales</taxon>
        <taxon>Thermomonosporaceae</taxon>
        <taxon>Actinomadura</taxon>
    </lineage>
</organism>
<dbReference type="RefSeq" id="WP_163055018.1">
    <property type="nucleotide sequence ID" value="NZ_JAAGLI010000271.1"/>
</dbReference>
<comment type="caution">
    <text evidence="1">The sequence shown here is derived from an EMBL/GenBank/DDBJ whole genome shotgun (WGS) entry which is preliminary data.</text>
</comment>
<feature type="non-terminal residue" evidence="1">
    <location>
        <position position="1"/>
    </location>
</feature>
<dbReference type="EMBL" id="JAAGLI010000271">
    <property type="protein sequence ID" value="NEA22967.1"/>
    <property type="molecule type" value="Genomic_DNA"/>
</dbReference>
<reference evidence="1 2" key="1">
    <citation type="submission" date="2020-01" db="EMBL/GenBank/DDBJ databases">
        <title>Insect and environment-associated Actinomycetes.</title>
        <authorList>
            <person name="Currrie C."/>
            <person name="Chevrette M."/>
            <person name="Carlson C."/>
            <person name="Stubbendieck R."/>
            <person name="Wendt-Pienkowski E."/>
        </authorList>
    </citation>
    <scope>NUCLEOTIDE SEQUENCE [LARGE SCALE GENOMIC DNA]</scope>
    <source>
        <strain evidence="1 2">SID10258</strain>
    </source>
</reference>
<dbReference type="AlphaFoldDB" id="A0A6L9QBT5"/>
<feature type="non-terminal residue" evidence="1">
    <location>
        <position position="73"/>
    </location>
</feature>
<evidence type="ECO:0000313" key="1">
    <source>
        <dbReference type="EMBL" id="NEA22967.1"/>
    </source>
</evidence>
<name>A0A6L9QBT5_9ACTN</name>
<accession>A0A6L9QBT5</accession>
<proteinExistence type="predicted"/>
<gene>
    <name evidence="1" type="ORF">G3I70_10755</name>
</gene>